<evidence type="ECO:0000313" key="1">
    <source>
        <dbReference type="EMBL" id="BDR80346.1"/>
    </source>
</evidence>
<accession>A0A4Q0V9N5</accession>
<gene>
    <name evidence="2" type="ORF">DP130_11420</name>
    <name evidence="1" type="ORF">K234311028_05920</name>
</gene>
<dbReference type="Proteomes" id="UP001321763">
    <property type="component" value="Chromosome"/>
</dbReference>
<evidence type="ECO:0000313" key="4">
    <source>
        <dbReference type="Proteomes" id="UP001321763"/>
    </source>
</evidence>
<evidence type="ECO:0000313" key="3">
    <source>
        <dbReference type="Proteomes" id="UP000290921"/>
    </source>
</evidence>
<dbReference type="InterPro" id="IPR008930">
    <property type="entry name" value="Terpenoid_cyclase/PrenylTrfase"/>
</dbReference>
<dbReference type="RefSeq" id="WP_129030770.1">
    <property type="nucleotide sequence ID" value="NZ_AP026818.1"/>
</dbReference>
<sequence length="378" mass="41263">MLKKSKFKKIISTSIMTLMLAGTIDSGILGMRQVYVHAATIESTQSYQNLRMPLSTSIIDAAVDRTSEAVLKHHYSKDWAAIGLDRAGKGNRISELSKNYLKDVEDYLKNPSNKSLFESRPTEYERITLGVLAAGGDPTNVNGSGINLIEKICNADLESQGINALVFGLIALDAADYSSGKYSVKYEVPKKKKLQIIKGILDARCKKDDGTKVGWAFGGNNPDPDMTGMAMTALAPYTKSNKIVREAVDDAVNCLSELQIKDEENAGGFKSWGTVNSESCAQVIMGLCTNGIDAGKDKKFVKNGRSVVDALLSFEVEGGGFAHINDERFGGVNGMATEQALYALDEYKLFLSEKDENGNLKNERPSIYDWKTYKSSAK</sequence>
<dbReference type="Proteomes" id="UP000290921">
    <property type="component" value="Unassembled WGS sequence"/>
</dbReference>
<dbReference type="SUPFAM" id="SSF48239">
    <property type="entry name" value="Terpenoid cyclases/Protein prenyltransferases"/>
    <property type="match status" value="1"/>
</dbReference>
<organism evidence="2 3">
    <name type="scientific">Clostridium tetani</name>
    <dbReference type="NCBI Taxonomy" id="1513"/>
    <lineage>
        <taxon>Bacteria</taxon>
        <taxon>Bacillati</taxon>
        <taxon>Bacillota</taxon>
        <taxon>Clostridia</taxon>
        <taxon>Eubacteriales</taxon>
        <taxon>Clostridiaceae</taxon>
        <taxon>Clostridium</taxon>
    </lineage>
</organism>
<dbReference type="AlphaFoldDB" id="A0A4Q0V9N5"/>
<evidence type="ECO:0008006" key="5">
    <source>
        <dbReference type="Google" id="ProtNLM"/>
    </source>
</evidence>
<protein>
    <recommendedName>
        <fullName evidence="5">Surface/cell-adhesion protein</fullName>
    </recommendedName>
</protein>
<proteinExistence type="predicted"/>
<reference evidence="1 4" key="2">
    <citation type="submission" date="2022-09" db="EMBL/GenBank/DDBJ databases">
        <title>complete genome sequences of Clostridium tetani str. KHSU-234311-028 isolated from soil.</title>
        <authorList>
            <person name="Sekizuka T."/>
            <person name="Shitada C."/>
            <person name="Takahashi M."/>
            <person name="Kuroda M."/>
        </authorList>
    </citation>
    <scope>NUCLEOTIDE SEQUENCE [LARGE SCALE GENOMIC DNA]</scope>
    <source>
        <strain evidence="1 4">KHSU-234311-028</strain>
    </source>
</reference>
<dbReference type="EMBL" id="QMAP01000011">
    <property type="protein sequence ID" value="RXI46166.1"/>
    <property type="molecule type" value="Genomic_DNA"/>
</dbReference>
<name>A0A4Q0V9N5_CLOTA</name>
<dbReference type="EMBL" id="AP026818">
    <property type="protein sequence ID" value="BDR80346.1"/>
    <property type="molecule type" value="Genomic_DNA"/>
</dbReference>
<reference evidence="2 3" key="1">
    <citation type="submission" date="2018-06" db="EMBL/GenBank/DDBJ databases">
        <title>Genome conservation of Clostridium tetani.</title>
        <authorList>
            <person name="Bruggemann H."/>
            <person name="Popoff M.R."/>
        </authorList>
    </citation>
    <scope>NUCLEOTIDE SEQUENCE [LARGE SCALE GENOMIC DNA]</scope>
    <source>
        <strain evidence="2 3">2017.061</strain>
    </source>
</reference>
<evidence type="ECO:0000313" key="2">
    <source>
        <dbReference type="EMBL" id="RXI46166.1"/>
    </source>
</evidence>
<dbReference type="Gene3D" id="1.50.10.20">
    <property type="match status" value="1"/>
</dbReference>